<evidence type="ECO:0000313" key="2">
    <source>
        <dbReference type="Proteomes" id="UP000887116"/>
    </source>
</evidence>
<keyword evidence="2" id="KW-1185">Reference proteome</keyword>
<dbReference type="AlphaFoldDB" id="A0A8X6HL01"/>
<accession>A0A8X6HL01</accession>
<gene>
    <name evidence="1" type="ORF">TNCT_394481</name>
</gene>
<proteinExistence type="predicted"/>
<evidence type="ECO:0000313" key="1">
    <source>
        <dbReference type="EMBL" id="GFR25906.1"/>
    </source>
</evidence>
<comment type="caution">
    <text evidence="1">The sequence shown here is derived from an EMBL/GenBank/DDBJ whole genome shotgun (WGS) entry which is preliminary data.</text>
</comment>
<dbReference type="EMBL" id="BMAO01038598">
    <property type="protein sequence ID" value="GFR25906.1"/>
    <property type="molecule type" value="Genomic_DNA"/>
</dbReference>
<organism evidence="1 2">
    <name type="scientific">Trichonephila clavata</name>
    <name type="common">Joro spider</name>
    <name type="synonym">Nephila clavata</name>
    <dbReference type="NCBI Taxonomy" id="2740835"/>
    <lineage>
        <taxon>Eukaryota</taxon>
        <taxon>Metazoa</taxon>
        <taxon>Ecdysozoa</taxon>
        <taxon>Arthropoda</taxon>
        <taxon>Chelicerata</taxon>
        <taxon>Arachnida</taxon>
        <taxon>Araneae</taxon>
        <taxon>Araneomorphae</taxon>
        <taxon>Entelegynae</taxon>
        <taxon>Araneoidea</taxon>
        <taxon>Nephilidae</taxon>
        <taxon>Trichonephila</taxon>
    </lineage>
</organism>
<dbReference type="Proteomes" id="UP000887116">
    <property type="component" value="Unassembled WGS sequence"/>
</dbReference>
<protein>
    <submittedName>
        <fullName evidence="1">Uncharacterized protein</fullName>
    </submittedName>
</protein>
<reference evidence="1" key="1">
    <citation type="submission" date="2020-07" db="EMBL/GenBank/DDBJ databases">
        <title>Multicomponent nature underlies the extraordinary mechanical properties of spider dragline silk.</title>
        <authorList>
            <person name="Kono N."/>
            <person name="Nakamura H."/>
            <person name="Mori M."/>
            <person name="Yoshida Y."/>
            <person name="Ohtoshi R."/>
            <person name="Malay A.D."/>
            <person name="Moran D.A.P."/>
            <person name="Tomita M."/>
            <person name="Numata K."/>
            <person name="Arakawa K."/>
        </authorList>
    </citation>
    <scope>NUCLEOTIDE SEQUENCE</scope>
</reference>
<sequence>MSSNVSAYVTYVARRTLKTHVISSRRGMAMEYPSPIHTPTFPFSNNFAVSKTGAKKPKGSNIACVKDKTPLLDKFSETFCTFDQTIIKGG</sequence>
<name>A0A8X6HL01_TRICU</name>